<reference evidence="2 3" key="1">
    <citation type="submission" date="2022-07" db="EMBL/GenBank/DDBJ databases">
        <title>Genome sequence of Terrisporobacter mayombei DSM6539.</title>
        <authorList>
            <person name="Boeer T."/>
            <person name="Bengelsdorf F.R."/>
            <person name="Daniel R."/>
            <person name="Poehlein A."/>
        </authorList>
    </citation>
    <scope>NUCLEOTIDE SEQUENCE [LARGE SCALE GENOMIC DNA]</scope>
    <source>
        <strain evidence="2 3">DSM 6539</strain>
    </source>
</reference>
<evidence type="ECO:0000313" key="2">
    <source>
        <dbReference type="EMBL" id="WMT81962.1"/>
    </source>
</evidence>
<dbReference type="Proteomes" id="UP001235030">
    <property type="component" value="Chromosome"/>
</dbReference>
<gene>
    <name evidence="2" type="ORF">TEMA_23120</name>
</gene>
<name>A0ABY9Q247_9FIRM</name>
<organism evidence="2 3">
    <name type="scientific">Terrisporobacter mayombei</name>
    <dbReference type="NCBI Taxonomy" id="1541"/>
    <lineage>
        <taxon>Bacteria</taxon>
        <taxon>Bacillati</taxon>
        <taxon>Bacillota</taxon>
        <taxon>Clostridia</taxon>
        <taxon>Peptostreptococcales</taxon>
        <taxon>Peptostreptococcaceae</taxon>
        <taxon>Terrisporobacter</taxon>
    </lineage>
</organism>
<evidence type="ECO:0000256" key="1">
    <source>
        <dbReference type="SAM" id="Phobius"/>
    </source>
</evidence>
<feature type="transmembrane region" description="Helical" evidence="1">
    <location>
        <begin position="25"/>
        <end position="45"/>
    </location>
</feature>
<keyword evidence="1" id="KW-1133">Transmembrane helix</keyword>
<proteinExistence type="predicted"/>
<keyword evidence="3" id="KW-1185">Reference proteome</keyword>
<protein>
    <submittedName>
        <fullName evidence="2">Uncharacterized protein</fullName>
    </submittedName>
</protein>
<sequence>MSNKDCNRKDLLIKEFKHDWDELNISFKALIMVVILIAFLVMEVMELKIP</sequence>
<dbReference type="EMBL" id="CP101637">
    <property type="protein sequence ID" value="WMT81962.1"/>
    <property type="molecule type" value="Genomic_DNA"/>
</dbReference>
<keyword evidence="1" id="KW-0812">Transmembrane</keyword>
<keyword evidence="1" id="KW-0472">Membrane</keyword>
<evidence type="ECO:0000313" key="3">
    <source>
        <dbReference type="Proteomes" id="UP001235030"/>
    </source>
</evidence>
<dbReference type="RefSeq" id="WP_228104070.1">
    <property type="nucleotide sequence ID" value="NZ_CP101637.1"/>
</dbReference>
<accession>A0ABY9Q247</accession>